<dbReference type="Proteomes" id="UP000391834">
    <property type="component" value="Unassembled WGS sequence"/>
</dbReference>
<evidence type="ECO:0000313" key="1">
    <source>
        <dbReference type="EMBL" id="GET33933.1"/>
    </source>
</evidence>
<evidence type="ECO:0000313" key="2">
    <source>
        <dbReference type="Proteomes" id="UP000391834"/>
    </source>
</evidence>
<name>A0A5M4B2B1_9BACT</name>
<dbReference type="AlphaFoldDB" id="A0A5M4B2B1"/>
<protein>
    <submittedName>
        <fullName evidence="1">Uncharacterized protein</fullName>
    </submittedName>
</protein>
<gene>
    <name evidence="1" type="ORF">PbJCM13498_27960</name>
</gene>
<comment type="caution">
    <text evidence="1">The sequence shown here is derived from an EMBL/GenBank/DDBJ whole genome shotgun (WGS) entry which is preliminary data.</text>
</comment>
<organism evidence="1 2">
    <name type="scientific">Prolixibacter bellariivorans</name>
    <dbReference type="NCBI Taxonomy" id="314319"/>
    <lineage>
        <taxon>Bacteria</taxon>
        <taxon>Pseudomonadati</taxon>
        <taxon>Bacteroidota</taxon>
        <taxon>Bacteroidia</taxon>
        <taxon>Marinilabiliales</taxon>
        <taxon>Prolixibacteraceae</taxon>
        <taxon>Prolixibacter</taxon>
    </lineage>
</organism>
<accession>A0A5M4B2B1</accession>
<sequence length="104" mass="11843">MPHDGQRFDEAPYALDRTICGFNALIDYLKLNVTKAKKSKSAEVARMIRELTNDESDPGIGIAEQSKQLQQLIDTCIKGPEGQKRVIELADEKFERLRVHGEWE</sequence>
<proteinExistence type="predicted"/>
<dbReference type="EMBL" id="BLAX01000001">
    <property type="protein sequence ID" value="GET33933.1"/>
    <property type="molecule type" value="Genomic_DNA"/>
</dbReference>
<reference evidence="1 2" key="1">
    <citation type="submission" date="2019-10" db="EMBL/GenBank/DDBJ databases">
        <title>Prolixibacter strains distinguished by the presence of nitrate reductase genes were adept at nitrate-dependent anaerobic corrosion of metallic iron and carbon steel.</title>
        <authorList>
            <person name="Iino T."/>
            <person name="Shono N."/>
            <person name="Ito K."/>
            <person name="Nakamura R."/>
            <person name="Sueoka K."/>
            <person name="Harayama S."/>
            <person name="Ohkuma M."/>
        </authorList>
    </citation>
    <scope>NUCLEOTIDE SEQUENCE [LARGE SCALE GENOMIC DNA]</scope>
    <source>
        <strain evidence="1 2">JCM 13498</strain>
    </source>
</reference>
<keyword evidence="2" id="KW-1185">Reference proteome</keyword>